<protein>
    <recommendedName>
        <fullName evidence="4">DUF2846 domain-containing protein</fullName>
    </recommendedName>
</protein>
<comment type="caution">
    <text evidence="2">The sequence shown here is derived from an EMBL/GenBank/DDBJ whole genome shotgun (WGS) entry which is preliminary data.</text>
</comment>
<dbReference type="RefSeq" id="WP_139444671.1">
    <property type="nucleotide sequence ID" value="NZ_SMDR01000001.1"/>
</dbReference>
<organism evidence="2 3">
    <name type="scientific">Arenimonas terrae</name>
    <dbReference type="NCBI Taxonomy" id="2546226"/>
    <lineage>
        <taxon>Bacteria</taxon>
        <taxon>Pseudomonadati</taxon>
        <taxon>Pseudomonadota</taxon>
        <taxon>Gammaproteobacteria</taxon>
        <taxon>Lysobacterales</taxon>
        <taxon>Lysobacteraceae</taxon>
        <taxon>Arenimonas</taxon>
    </lineage>
</organism>
<accession>A0A5C4RTI0</accession>
<evidence type="ECO:0008006" key="4">
    <source>
        <dbReference type="Google" id="ProtNLM"/>
    </source>
</evidence>
<evidence type="ECO:0000313" key="2">
    <source>
        <dbReference type="EMBL" id="TNJ34264.1"/>
    </source>
</evidence>
<keyword evidence="1" id="KW-0732">Signal</keyword>
<dbReference type="OrthoDB" id="5951953at2"/>
<reference evidence="2 3" key="1">
    <citation type="submission" date="2019-03" db="EMBL/GenBank/DDBJ databases">
        <title>Arenimonas daejeonensis sp. nov., isolated from compost.</title>
        <authorList>
            <person name="Jeon C.O."/>
        </authorList>
    </citation>
    <scope>NUCLEOTIDE SEQUENCE [LARGE SCALE GENOMIC DNA]</scope>
    <source>
        <strain evidence="2 3">R29</strain>
    </source>
</reference>
<gene>
    <name evidence="2" type="ORF">E1B00_00260</name>
</gene>
<feature type="chain" id="PRO_5022892748" description="DUF2846 domain-containing protein" evidence="1">
    <location>
        <begin position="23"/>
        <end position="200"/>
    </location>
</feature>
<dbReference type="Proteomes" id="UP000305760">
    <property type="component" value="Unassembled WGS sequence"/>
</dbReference>
<evidence type="ECO:0000256" key="1">
    <source>
        <dbReference type="SAM" id="SignalP"/>
    </source>
</evidence>
<dbReference type="AlphaFoldDB" id="A0A5C4RTI0"/>
<dbReference type="EMBL" id="SMDR01000001">
    <property type="protein sequence ID" value="TNJ34264.1"/>
    <property type="molecule type" value="Genomic_DNA"/>
</dbReference>
<proteinExistence type="predicted"/>
<feature type="signal peptide" evidence="1">
    <location>
        <begin position="1"/>
        <end position="22"/>
    </location>
</feature>
<name>A0A5C4RTI0_9GAMM</name>
<keyword evidence="3" id="KW-1185">Reference proteome</keyword>
<evidence type="ECO:0000313" key="3">
    <source>
        <dbReference type="Proteomes" id="UP000305760"/>
    </source>
</evidence>
<sequence length="200" mass="22322">MTNIFKGTLALLLAVFSGIAGAQSIEWPQDLPPVPADKAQIVFVKPGGGMWAGLPVGVLEIIGEKRELIGVLSQSERVTYDVSPGKHRFMSHITPAVVHFLDAEVEAGKRYVVLVRFIYGNGFQLRPIRPGEQGDFSTSNPDFPEWLSDTDAADPKHAKVRWYLRKDDKVAKHQAKYQPTWDRKTDAERAELTLRVQDAL</sequence>